<keyword evidence="7" id="KW-0862">Zinc</keyword>
<dbReference type="PRINTS" id="PR00756">
    <property type="entry name" value="ALADIPTASE"/>
</dbReference>
<dbReference type="InterPro" id="IPR027268">
    <property type="entry name" value="Peptidase_M4/M1_CTD_sf"/>
</dbReference>
<keyword evidence="9" id="KW-0812">Transmembrane</keyword>
<protein>
    <recommendedName>
        <fullName evidence="15">Aminopeptidase N</fullName>
    </recommendedName>
</protein>
<reference evidence="14" key="1">
    <citation type="submission" date="2021-01" db="EMBL/GenBank/DDBJ databases">
        <authorList>
            <person name="Corre E."/>
            <person name="Pelletier E."/>
            <person name="Niang G."/>
            <person name="Scheremetjew M."/>
            <person name="Finn R."/>
            <person name="Kale V."/>
            <person name="Holt S."/>
            <person name="Cochrane G."/>
            <person name="Meng A."/>
            <person name="Brown T."/>
            <person name="Cohen L."/>
        </authorList>
    </citation>
    <scope>NUCLEOTIDE SEQUENCE</scope>
    <source>
        <strain evidence="14">NIES-381</strain>
    </source>
</reference>
<evidence type="ECO:0000256" key="5">
    <source>
        <dbReference type="ARBA" id="ARBA00022723"/>
    </source>
</evidence>
<dbReference type="CDD" id="cd09600">
    <property type="entry name" value="M1_APN"/>
    <property type="match status" value="1"/>
</dbReference>
<comment type="cofactor">
    <cofactor evidence="1">
        <name>Zn(2+)</name>
        <dbReference type="ChEBI" id="CHEBI:29105"/>
    </cofactor>
</comment>
<dbReference type="InterPro" id="IPR035414">
    <property type="entry name" value="Peptidase_M1_pepN_Ig-like"/>
</dbReference>
<keyword evidence="9" id="KW-0472">Membrane</keyword>
<dbReference type="GO" id="GO:0008270">
    <property type="term" value="F:zinc ion binding"/>
    <property type="evidence" value="ECO:0007669"/>
    <property type="project" value="InterPro"/>
</dbReference>
<evidence type="ECO:0000256" key="3">
    <source>
        <dbReference type="ARBA" id="ARBA00022438"/>
    </source>
</evidence>
<keyword evidence="9" id="KW-1133">Transmembrane helix</keyword>
<feature type="domain" description="Peptidase M1 alanyl aminopeptidase C-terminal" evidence="12">
    <location>
        <begin position="740"/>
        <end position="1066"/>
    </location>
</feature>
<dbReference type="SUPFAM" id="SSF63737">
    <property type="entry name" value="Leukotriene A4 hydrolase N-terminal domain"/>
    <property type="match status" value="1"/>
</dbReference>
<dbReference type="InterPro" id="IPR012779">
    <property type="entry name" value="Peptidase_M1_pepN"/>
</dbReference>
<dbReference type="PANTHER" id="PTHR46322:SF1">
    <property type="entry name" value="PUROMYCIN-SENSITIVE AMINOPEPTIDASE"/>
    <property type="match status" value="1"/>
</dbReference>
<organism evidence="14">
    <name type="scientific">Eutreptiella gymnastica</name>
    <dbReference type="NCBI Taxonomy" id="73025"/>
    <lineage>
        <taxon>Eukaryota</taxon>
        <taxon>Discoba</taxon>
        <taxon>Euglenozoa</taxon>
        <taxon>Euglenida</taxon>
        <taxon>Spirocuta</taxon>
        <taxon>Euglenophyceae</taxon>
        <taxon>Eutreptiales</taxon>
        <taxon>Eutreptiaceae</taxon>
        <taxon>Eutreptiella</taxon>
    </lineage>
</organism>
<evidence type="ECO:0000256" key="8">
    <source>
        <dbReference type="ARBA" id="ARBA00023049"/>
    </source>
</evidence>
<dbReference type="InterPro" id="IPR045357">
    <property type="entry name" value="Aminopeptidase_N-like_N"/>
</dbReference>
<proteinExistence type="inferred from homology"/>
<dbReference type="NCBIfam" id="TIGR02414">
    <property type="entry name" value="pepN_proteo"/>
    <property type="match status" value="1"/>
</dbReference>
<dbReference type="Gene3D" id="2.60.40.1730">
    <property type="entry name" value="tricorn interacting facor f3 domain"/>
    <property type="match status" value="1"/>
</dbReference>
<feature type="domain" description="Peptidase M1 alanyl aminopeptidase Ig-like fold" evidence="11">
    <location>
        <begin position="629"/>
        <end position="734"/>
    </location>
</feature>
<evidence type="ECO:0000256" key="6">
    <source>
        <dbReference type="ARBA" id="ARBA00022801"/>
    </source>
</evidence>
<dbReference type="Pfam" id="PF17432">
    <property type="entry name" value="DUF3458_C"/>
    <property type="match status" value="1"/>
</dbReference>
<name>A0A7S1JBB5_9EUGL</name>
<evidence type="ECO:0000259" key="10">
    <source>
        <dbReference type="Pfam" id="PF01433"/>
    </source>
</evidence>
<keyword evidence="5" id="KW-0479">Metal-binding</keyword>
<dbReference type="Gene3D" id="3.30.2010.30">
    <property type="match status" value="1"/>
</dbReference>
<dbReference type="FunFam" id="3.30.2010.30:FF:000002">
    <property type="entry name" value="Putative aminopeptidase N"/>
    <property type="match status" value="1"/>
</dbReference>
<dbReference type="SUPFAM" id="SSF55486">
    <property type="entry name" value="Metalloproteases ('zincins'), catalytic domain"/>
    <property type="match status" value="1"/>
</dbReference>
<evidence type="ECO:0000256" key="2">
    <source>
        <dbReference type="ARBA" id="ARBA00010136"/>
    </source>
</evidence>
<dbReference type="AlphaFoldDB" id="A0A7S1JBB5"/>
<evidence type="ECO:0000259" key="13">
    <source>
        <dbReference type="Pfam" id="PF17900"/>
    </source>
</evidence>
<dbReference type="InterPro" id="IPR042097">
    <property type="entry name" value="Aminopeptidase_N-like_N_sf"/>
</dbReference>
<dbReference type="FunFam" id="1.10.390.10:FF:000002">
    <property type="entry name" value="Aminopeptidase N"/>
    <property type="match status" value="1"/>
</dbReference>
<evidence type="ECO:0000256" key="9">
    <source>
        <dbReference type="SAM" id="Phobius"/>
    </source>
</evidence>
<evidence type="ECO:0000313" key="14">
    <source>
        <dbReference type="EMBL" id="CAD9038510.1"/>
    </source>
</evidence>
<keyword evidence="3" id="KW-0031">Aminopeptidase</keyword>
<keyword evidence="6" id="KW-0378">Hydrolase</keyword>
<dbReference type="EMBL" id="HBGA01133988">
    <property type="protein sequence ID" value="CAD9038510.1"/>
    <property type="molecule type" value="Transcribed_RNA"/>
</dbReference>
<feature type="domain" description="Aminopeptidase N-like N-terminal" evidence="13">
    <location>
        <begin position="274"/>
        <end position="371"/>
    </location>
</feature>
<comment type="similarity">
    <text evidence="2">Belongs to the peptidase M1 family.</text>
</comment>
<dbReference type="FunFam" id="2.60.40.1840:FF:000001">
    <property type="entry name" value="Aminopeptidase N"/>
    <property type="match status" value="1"/>
</dbReference>
<dbReference type="InterPro" id="IPR037144">
    <property type="entry name" value="Peptidase_M1_pepN_C_sf"/>
</dbReference>
<accession>A0A7S1JBB5</accession>
<dbReference type="Gene3D" id="1.10.390.10">
    <property type="entry name" value="Neutral Protease Domain 2"/>
    <property type="match status" value="1"/>
</dbReference>
<evidence type="ECO:0000256" key="1">
    <source>
        <dbReference type="ARBA" id="ARBA00001947"/>
    </source>
</evidence>
<dbReference type="PANTHER" id="PTHR46322">
    <property type="entry name" value="PUROMYCIN-SENSITIVE AMINOPEPTIDASE"/>
    <property type="match status" value="1"/>
</dbReference>
<keyword evidence="8" id="KW-0482">Metalloprotease</keyword>
<evidence type="ECO:0000256" key="4">
    <source>
        <dbReference type="ARBA" id="ARBA00022670"/>
    </source>
</evidence>
<feature type="transmembrane region" description="Helical" evidence="9">
    <location>
        <begin position="30"/>
        <end position="48"/>
    </location>
</feature>
<dbReference type="Pfam" id="PF11940">
    <property type="entry name" value="DUF3458"/>
    <property type="match status" value="1"/>
</dbReference>
<sequence length="1067" mass="117278">MASLLSSPHREYSSVPPAAPLAPSVPHLRYAVALGSVVMATGLLLGVAPRVAGRTTSLFARPVAAVTTRFPVVAAPLGNGINQHVQPALRANPQYPQQATAWAAVSTAAVPAVRSDALSPQGVGAWVWAAMVGALAAGALALRTARSHPAPTGGLANVVIAGEPTTIAMCTATAEKPEKQQPVEIFRKDYNTLPYEAQHCYLKFELNDEVKTRLTTTVKYTARRPGEAMVLNGVPGPAKMELVSVRVNGAPISTDQYTLGKDTLIIPGDLLPESFDMEIVTLLDADANTSLSGLYKSSGKFCTQEEAEGFRNMTYFYDRPDNMCVYTTEIIADKVKYPYLLSNGNEVDSGDLPDGRHFVKWDDPWPKPCYLFALVAGDLACISDEFVTMSGRKVLLRIFVEYGKEDQTAWAMESLKASFKWDEETYGLEYDLDQFNVVAVSDFNMGAMENKSLNVFNDRYVLANPKTATDGDFSGIERVIGHEYFHNWSGNRVTCRDWFQLTLKEGLTVYRDQEFSADLNSRPVKRIGDVMRLRMAQFRQDAGPMAHPIRPESYISMDNFYTVTVYEKGAEVIRMMATILGKEGFRKGTDLYFSRHDGQAVTCDDFVKAMEDASGEDFGQFGRWYSQAGTPVVDVSSSYDAAAKTYSLTVKQSCPPTPGQPTKEPFDIPFAVGLIGKESKAPIPLKLEGDGAASQETKVLRIKATEQIFTFVDVPEEPVASVLREFSAPVKVKFAGRGAADLQFLMSYDTDPFCRWEAGQEYATQILLDMISGQDVELDNFVSAFRNTLVNTELDAAFKTLALTIPSESYLADLVPEGTADPDVIHEKREALLNRICDDCRAEMWAVYNAHKTAVPDETFGQASGRRSIKNQMLSYLCRRAEADPKALESALAEYEAAENMTDQLGALSAVALSCPATAPGAPEAREKVLDAFYNQWKGDALVVLKWLGTQATSPGMTKERMLQLMEHEAFDLKNPNKVYSTIGGFTAVATNFHKLDGSGYEVVADVVKKLDKMNPQVAARMAGAFTGWKKYAPVQRQELMKQQMQSILDEPDVSPDVYEILSKSLL</sequence>
<dbReference type="Pfam" id="PF01433">
    <property type="entry name" value="Peptidase_M1"/>
    <property type="match status" value="1"/>
</dbReference>
<dbReference type="GO" id="GO:0004177">
    <property type="term" value="F:aminopeptidase activity"/>
    <property type="evidence" value="ECO:0007669"/>
    <property type="project" value="UniProtKB-KW"/>
</dbReference>
<evidence type="ECO:0000259" key="11">
    <source>
        <dbReference type="Pfam" id="PF11940"/>
    </source>
</evidence>
<dbReference type="Gene3D" id="2.60.40.1840">
    <property type="match status" value="1"/>
</dbReference>
<evidence type="ECO:0000259" key="12">
    <source>
        <dbReference type="Pfam" id="PF17432"/>
    </source>
</evidence>
<dbReference type="InterPro" id="IPR001930">
    <property type="entry name" value="Peptidase_M1"/>
</dbReference>
<evidence type="ECO:0008006" key="15">
    <source>
        <dbReference type="Google" id="ProtNLM"/>
    </source>
</evidence>
<dbReference type="Pfam" id="PF17900">
    <property type="entry name" value="Peptidase_M1_N"/>
    <property type="match status" value="1"/>
</dbReference>
<evidence type="ECO:0000256" key="7">
    <source>
        <dbReference type="ARBA" id="ARBA00022833"/>
    </source>
</evidence>
<dbReference type="Gene3D" id="1.25.50.10">
    <property type="entry name" value="Peptidase M1, alanyl aminopeptidase, C-terminal domain"/>
    <property type="match status" value="1"/>
</dbReference>
<feature type="domain" description="Peptidase M1 membrane alanine aminopeptidase" evidence="10">
    <location>
        <begin position="410"/>
        <end position="621"/>
    </location>
</feature>
<dbReference type="GO" id="GO:0008237">
    <property type="term" value="F:metallopeptidase activity"/>
    <property type="evidence" value="ECO:0007669"/>
    <property type="project" value="UniProtKB-KW"/>
</dbReference>
<keyword evidence="4" id="KW-0645">Protease</keyword>
<gene>
    <name evidence="14" type="ORF">EGYM00392_LOCUS49672</name>
</gene>
<dbReference type="InterPro" id="IPR014782">
    <property type="entry name" value="Peptidase_M1_dom"/>
</dbReference>
<dbReference type="InterPro" id="IPR024601">
    <property type="entry name" value="Peptidase_M1_pepN_C"/>
</dbReference>
<feature type="transmembrane region" description="Helical" evidence="9">
    <location>
        <begin position="123"/>
        <end position="142"/>
    </location>
</feature>
<dbReference type="InterPro" id="IPR038438">
    <property type="entry name" value="PepN_Ig-like_sf"/>
</dbReference>
<dbReference type="GO" id="GO:0006508">
    <property type="term" value="P:proteolysis"/>
    <property type="evidence" value="ECO:0007669"/>
    <property type="project" value="UniProtKB-KW"/>
</dbReference>